<evidence type="ECO:0000256" key="3">
    <source>
        <dbReference type="ARBA" id="ARBA00006743"/>
    </source>
</evidence>
<evidence type="ECO:0000256" key="1">
    <source>
        <dbReference type="ARBA" id="ARBA00001974"/>
    </source>
</evidence>
<dbReference type="EMBL" id="JAMFTS010000002">
    <property type="protein sequence ID" value="KAJ4787574.1"/>
    <property type="molecule type" value="Genomic_DNA"/>
</dbReference>
<dbReference type="GO" id="GO:0009086">
    <property type="term" value="P:methionine biosynthetic process"/>
    <property type="evidence" value="ECO:0007669"/>
    <property type="project" value="TreeGrafter"/>
</dbReference>
<organism evidence="9 10">
    <name type="scientific">Rhynchospora pubera</name>
    <dbReference type="NCBI Taxonomy" id="906938"/>
    <lineage>
        <taxon>Eukaryota</taxon>
        <taxon>Viridiplantae</taxon>
        <taxon>Streptophyta</taxon>
        <taxon>Embryophyta</taxon>
        <taxon>Tracheophyta</taxon>
        <taxon>Spermatophyta</taxon>
        <taxon>Magnoliopsida</taxon>
        <taxon>Liliopsida</taxon>
        <taxon>Poales</taxon>
        <taxon>Cyperaceae</taxon>
        <taxon>Cyperoideae</taxon>
        <taxon>Rhynchosporeae</taxon>
        <taxon>Rhynchospora</taxon>
    </lineage>
</organism>
<dbReference type="GO" id="GO:0005829">
    <property type="term" value="C:cytosol"/>
    <property type="evidence" value="ECO:0007669"/>
    <property type="project" value="TreeGrafter"/>
</dbReference>
<comment type="cofactor">
    <cofactor evidence="1 7">
        <name>FAD</name>
        <dbReference type="ChEBI" id="CHEBI:57692"/>
    </cofactor>
</comment>
<evidence type="ECO:0000313" key="10">
    <source>
        <dbReference type="Proteomes" id="UP001140206"/>
    </source>
</evidence>
<dbReference type="Pfam" id="PF02219">
    <property type="entry name" value="MTHFR"/>
    <property type="match status" value="1"/>
</dbReference>
<keyword evidence="4 7" id="KW-0285">Flavoprotein</keyword>
<evidence type="ECO:0000256" key="4">
    <source>
        <dbReference type="ARBA" id="ARBA00022630"/>
    </source>
</evidence>
<dbReference type="Gene3D" id="3.20.20.220">
    <property type="match status" value="1"/>
</dbReference>
<dbReference type="NCBIfam" id="TIGR00677">
    <property type="entry name" value="fadh2_euk"/>
    <property type="match status" value="1"/>
</dbReference>
<dbReference type="InterPro" id="IPR004621">
    <property type="entry name" value="Fadh2_euk"/>
</dbReference>
<keyword evidence="10" id="KW-1185">Reference proteome</keyword>
<dbReference type="InterPro" id="IPR003171">
    <property type="entry name" value="Mehydrof_redctse-like"/>
</dbReference>
<comment type="similarity">
    <text evidence="3 7">Belongs to the methylenetetrahydrofolate reductase family.</text>
</comment>
<evidence type="ECO:0000256" key="8">
    <source>
        <dbReference type="SAM" id="Phobius"/>
    </source>
</evidence>
<dbReference type="AlphaFoldDB" id="A0AAV8F3E8"/>
<reference evidence="9" key="1">
    <citation type="submission" date="2022-08" db="EMBL/GenBank/DDBJ databases">
        <authorList>
            <person name="Marques A."/>
        </authorList>
    </citation>
    <scope>NUCLEOTIDE SEQUENCE</scope>
    <source>
        <strain evidence="9">RhyPub2mFocal</strain>
        <tissue evidence="9">Leaves</tissue>
    </source>
</reference>
<comment type="pathway">
    <text evidence="2 7">One-carbon metabolism; tetrahydrofolate interconversion.</text>
</comment>
<keyword evidence="8" id="KW-1133">Transmembrane helix</keyword>
<dbReference type="Proteomes" id="UP001140206">
    <property type="component" value="Chromosome 2"/>
</dbReference>
<evidence type="ECO:0000256" key="7">
    <source>
        <dbReference type="RuleBase" id="RU003862"/>
    </source>
</evidence>
<dbReference type="GO" id="GO:0035999">
    <property type="term" value="P:tetrahydrofolate interconversion"/>
    <property type="evidence" value="ECO:0007669"/>
    <property type="project" value="TreeGrafter"/>
</dbReference>
<dbReference type="PANTHER" id="PTHR45754">
    <property type="entry name" value="METHYLENETETRAHYDROFOLATE REDUCTASE"/>
    <property type="match status" value="1"/>
</dbReference>
<dbReference type="CDD" id="cd00537">
    <property type="entry name" value="MTHFR"/>
    <property type="match status" value="1"/>
</dbReference>
<protein>
    <recommendedName>
        <fullName evidence="7">Methylenetetrahydrofolate reductase</fullName>
    </recommendedName>
</protein>
<keyword evidence="6 7" id="KW-0560">Oxidoreductase</keyword>
<keyword evidence="8" id="KW-0472">Membrane</keyword>
<keyword evidence="8" id="KW-0812">Transmembrane</keyword>
<gene>
    <name evidence="9" type="ORF">LUZ62_038820</name>
</gene>
<dbReference type="PANTHER" id="PTHR45754:SF3">
    <property type="entry name" value="METHYLENETETRAHYDROFOLATE REDUCTASE (NADPH)"/>
    <property type="match status" value="1"/>
</dbReference>
<feature type="transmembrane region" description="Helical" evidence="8">
    <location>
        <begin position="21"/>
        <end position="42"/>
    </location>
</feature>
<dbReference type="InterPro" id="IPR029041">
    <property type="entry name" value="FAD-linked_oxidoreductase-like"/>
</dbReference>
<dbReference type="GO" id="GO:0004489">
    <property type="term" value="F:methylenetetrahydrofolate reductase [NAD(P)H] activity"/>
    <property type="evidence" value="ECO:0007669"/>
    <property type="project" value="InterPro"/>
</dbReference>
<evidence type="ECO:0000256" key="2">
    <source>
        <dbReference type="ARBA" id="ARBA00004777"/>
    </source>
</evidence>
<keyword evidence="5 7" id="KW-0274">FAD</keyword>
<dbReference type="SUPFAM" id="SSF51730">
    <property type="entry name" value="FAD-linked oxidoreductase"/>
    <property type="match status" value="1"/>
</dbReference>
<sequence>MAIQRMRSGTGTGKKATETHLLLPLRILWMAIQGCAPLLLHLPPFPSFPSLLIIPLHLSSSPLSLSLSLSQPNSLIMQIINKIKESTNSDENHVIFSFEYFTPKYPRGSTPDARKKISDDFIAKVARMAAHGASFCDITWRPTSADATVDLAGRMQTELGVDTMMHLTCLGMTLESINKAIDGARSRGVSNILALRGDPPVGVLADSTEAVEVKGVPVCGLDLVEHIRLRHADFFGLAVAGYPEAHPSKILEGSDVATKEGYEEDLVYLKKKVDAGADFIVTQLFYDMSFFFDFVDDCRRIGIQCPIVPGILPIVSYRSFQTMTKTCRTKVPTEIRETVERLKSDEVALAAYGVELATEMCAEILRRGIRELHFYTMNREEPTLAVLRRLGLVKGDNGTIPRLLVVKEEQEEKKSVANGATNLIPA</sequence>
<dbReference type="GO" id="GO:0071949">
    <property type="term" value="F:FAD binding"/>
    <property type="evidence" value="ECO:0007669"/>
    <property type="project" value="TreeGrafter"/>
</dbReference>
<evidence type="ECO:0000313" key="9">
    <source>
        <dbReference type="EMBL" id="KAJ4787574.1"/>
    </source>
</evidence>
<name>A0AAV8F3E8_9POAL</name>
<accession>A0AAV8F3E8</accession>
<evidence type="ECO:0000256" key="5">
    <source>
        <dbReference type="ARBA" id="ARBA00022827"/>
    </source>
</evidence>
<proteinExistence type="inferred from homology"/>
<comment type="caution">
    <text evidence="9">The sequence shown here is derived from an EMBL/GenBank/DDBJ whole genome shotgun (WGS) entry which is preliminary data.</text>
</comment>
<evidence type="ECO:0000256" key="6">
    <source>
        <dbReference type="ARBA" id="ARBA00023002"/>
    </source>
</evidence>